<evidence type="ECO:0000313" key="1">
    <source>
        <dbReference type="EMBL" id="KKN23130.1"/>
    </source>
</evidence>
<dbReference type="AlphaFoldDB" id="A0A0F9NUG7"/>
<comment type="caution">
    <text evidence="1">The sequence shown here is derived from an EMBL/GenBank/DDBJ whole genome shotgun (WGS) entry which is preliminary data.</text>
</comment>
<gene>
    <name evidence="1" type="ORF">LCGC14_0908120</name>
</gene>
<organism evidence="1">
    <name type="scientific">marine sediment metagenome</name>
    <dbReference type="NCBI Taxonomy" id="412755"/>
    <lineage>
        <taxon>unclassified sequences</taxon>
        <taxon>metagenomes</taxon>
        <taxon>ecological metagenomes</taxon>
    </lineage>
</organism>
<proteinExistence type="predicted"/>
<name>A0A0F9NUG7_9ZZZZ</name>
<reference evidence="1" key="1">
    <citation type="journal article" date="2015" name="Nature">
        <title>Complex archaea that bridge the gap between prokaryotes and eukaryotes.</title>
        <authorList>
            <person name="Spang A."/>
            <person name="Saw J.H."/>
            <person name="Jorgensen S.L."/>
            <person name="Zaremba-Niedzwiedzka K."/>
            <person name="Martijn J."/>
            <person name="Lind A.E."/>
            <person name="van Eijk R."/>
            <person name="Schleper C."/>
            <person name="Guy L."/>
            <person name="Ettema T.J."/>
        </authorList>
    </citation>
    <scope>NUCLEOTIDE SEQUENCE</scope>
</reference>
<dbReference type="EMBL" id="LAZR01003001">
    <property type="protein sequence ID" value="KKN23130.1"/>
    <property type="molecule type" value="Genomic_DNA"/>
</dbReference>
<accession>A0A0F9NUG7</accession>
<sequence>MGIAGHYGATLQALLVESAADPNLRVALYGGSTIVRVADYNNDGMSAVHIGLDAGARQIEFNGTSWDRIRHSFNQSTGSINSNGAGTTLNIATTPMSKFSLIVILTVGSSAYVVDIEGSVNGNDWVALGSLSSSASPDMVFVVDKAVDRIRYNVTTIGGGNTMTVRLLASAR</sequence>
<protein>
    <submittedName>
        <fullName evidence="1">Uncharacterized protein</fullName>
    </submittedName>
</protein>